<accession>A0A815TWD5</accession>
<dbReference type="EMBL" id="CAJNOT010007430">
    <property type="protein sequence ID" value="CAF1506144.1"/>
    <property type="molecule type" value="Genomic_DNA"/>
</dbReference>
<feature type="compositionally biased region" description="Low complexity" evidence="1">
    <location>
        <begin position="55"/>
        <end position="72"/>
    </location>
</feature>
<dbReference type="PANTHER" id="PTHR45749:SF21">
    <property type="entry name" value="DUF4371 DOMAIN-CONTAINING PROTEIN"/>
    <property type="match status" value="1"/>
</dbReference>
<dbReference type="Proteomes" id="UP000663864">
    <property type="component" value="Unassembled WGS sequence"/>
</dbReference>
<evidence type="ECO:0000313" key="3">
    <source>
        <dbReference type="EMBL" id="CAF1506144.1"/>
    </source>
</evidence>
<evidence type="ECO:0000256" key="1">
    <source>
        <dbReference type="SAM" id="MobiDB-lite"/>
    </source>
</evidence>
<dbReference type="SMART" id="SM00597">
    <property type="entry name" value="ZnF_TTF"/>
    <property type="match status" value="1"/>
</dbReference>
<protein>
    <recommendedName>
        <fullName evidence="2">TTF-type domain-containing protein</fullName>
    </recommendedName>
</protein>
<feature type="domain" description="TTF-type" evidence="2">
    <location>
        <begin position="226"/>
        <end position="335"/>
    </location>
</feature>
<gene>
    <name evidence="3" type="ORF">ZHD862_LOCUS37685</name>
</gene>
<reference evidence="3" key="1">
    <citation type="submission" date="2021-02" db="EMBL/GenBank/DDBJ databases">
        <authorList>
            <person name="Nowell W R."/>
        </authorList>
    </citation>
    <scope>NUCLEOTIDE SEQUENCE</scope>
</reference>
<comment type="caution">
    <text evidence="3">The sequence shown here is derived from an EMBL/GenBank/DDBJ whole genome shotgun (WGS) entry which is preliminary data.</text>
</comment>
<feature type="region of interest" description="Disordered" evidence="1">
    <location>
        <begin position="49"/>
        <end position="74"/>
    </location>
</feature>
<evidence type="ECO:0000259" key="2">
    <source>
        <dbReference type="SMART" id="SM00597"/>
    </source>
</evidence>
<sequence>MSSAFGKCPLYLKVLLVKNFKRHCEHCHDSVNTKEKYGKLLLKMEQTINSQHQHTPTSSKSTSSNESSTMISNKTSATISNETNIESSAVYGYVSSPDFTLIPDDNKSLDNVQFQHFVEIKNHICGDIKYILKQTEFASKLVELAFDETVSVKNFLVETTSTFNKLKESINDLLILCNKTLENIPSTPTTVDKIQSTEKPISHDPSIIKVFDENELHYLVNQGPYQPLLSQYPWYKEFPLIEYSPITDSIYCFCCRLFGRGPGGAQPENTWVSTGTKMWNKVKGSQGTGKKGKIYIHIASETHKYSLKRYMTFRERKNNVDYMLDKDLQQQEQQKIEQKKTNEQIIKIPIDCSRFLARQRLGSCGHTDEDSNFYQLVNLLSRYNPTLDDWINNNNTRPFKITYMSKDSQNEFIQLLGECVQEKNLREIRQAAYYSIMADSSIDSDRKDMLSVYIRFVNEQGEPEERFVSIKEVHSKTGDGIANHLLEVLNELELDTKK</sequence>
<dbReference type="InterPro" id="IPR006580">
    <property type="entry name" value="Znf_TTF"/>
</dbReference>
<dbReference type="AlphaFoldDB" id="A0A815TWD5"/>
<evidence type="ECO:0000313" key="4">
    <source>
        <dbReference type="Proteomes" id="UP000663864"/>
    </source>
</evidence>
<organism evidence="3 4">
    <name type="scientific">Rotaria sordida</name>
    <dbReference type="NCBI Taxonomy" id="392033"/>
    <lineage>
        <taxon>Eukaryota</taxon>
        <taxon>Metazoa</taxon>
        <taxon>Spiralia</taxon>
        <taxon>Gnathifera</taxon>
        <taxon>Rotifera</taxon>
        <taxon>Eurotatoria</taxon>
        <taxon>Bdelloidea</taxon>
        <taxon>Philodinida</taxon>
        <taxon>Philodinidae</taxon>
        <taxon>Rotaria</taxon>
    </lineage>
</organism>
<proteinExistence type="predicted"/>
<dbReference type="PANTHER" id="PTHR45749">
    <property type="match status" value="1"/>
</dbReference>
<name>A0A815TWD5_9BILA</name>